<protein>
    <submittedName>
        <fullName evidence="1">Uncharacterized protein</fullName>
    </submittedName>
</protein>
<organism evidence="1 2">
    <name type="scientific">Schistosoma mattheei</name>
    <dbReference type="NCBI Taxonomy" id="31246"/>
    <lineage>
        <taxon>Eukaryota</taxon>
        <taxon>Metazoa</taxon>
        <taxon>Spiralia</taxon>
        <taxon>Lophotrochozoa</taxon>
        <taxon>Platyhelminthes</taxon>
        <taxon>Trematoda</taxon>
        <taxon>Digenea</taxon>
        <taxon>Strigeidida</taxon>
        <taxon>Schistosomatoidea</taxon>
        <taxon>Schistosomatidae</taxon>
        <taxon>Schistosoma</taxon>
    </lineage>
</organism>
<keyword evidence="2" id="KW-1185">Reference proteome</keyword>
<proteinExistence type="predicted"/>
<name>A0A3P8DXN5_9TREM</name>
<evidence type="ECO:0000313" key="2">
    <source>
        <dbReference type="Proteomes" id="UP000269396"/>
    </source>
</evidence>
<accession>A0A3P8DXN5</accession>
<dbReference type="SUPFAM" id="SSF48371">
    <property type="entry name" value="ARM repeat"/>
    <property type="match status" value="1"/>
</dbReference>
<dbReference type="InterPro" id="IPR016024">
    <property type="entry name" value="ARM-type_fold"/>
</dbReference>
<dbReference type="AlphaFoldDB" id="A0A3P8DXN5"/>
<dbReference type="Proteomes" id="UP000269396">
    <property type="component" value="Unassembled WGS sequence"/>
</dbReference>
<gene>
    <name evidence="1" type="ORF">SMTD_LOCUS6961</name>
</gene>
<evidence type="ECO:0000313" key="1">
    <source>
        <dbReference type="EMBL" id="VDP36765.1"/>
    </source>
</evidence>
<sequence>MDEPPYSALGDDPSAGILFPASRNIYAYLSSKTSKNLTNSDNVNVTTVPKGCQAPPQIPNVYLTGCVAQLLRFLSEDVVPNVRICATQALHVISGSLDKKTIQNDVIPVLKKVIDYDFDQDVRFFAQQSLNSKMHRHVKFKKYIIICTQVQFPLHISYIVSGYQNGTITKQGLNLSFNI</sequence>
<reference evidence="1 2" key="1">
    <citation type="submission" date="2018-11" db="EMBL/GenBank/DDBJ databases">
        <authorList>
            <consortium name="Pathogen Informatics"/>
        </authorList>
    </citation>
    <scope>NUCLEOTIDE SEQUENCE [LARGE SCALE GENOMIC DNA]</scope>
    <source>
        <strain>Denwood</strain>
        <strain evidence="2">Zambia</strain>
    </source>
</reference>
<dbReference type="InterPro" id="IPR011989">
    <property type="entry name" value="ARM-like"/>
</dbReference>
<dbReference type="EMBL" id="UZAL01027914">
    <property type="protein sequence ID" value="VDP36765.1"/>
    <property type="molecule type" value="Genomic_DNA"/>
</dbReference>
<dbReference type="Gene3D" id="1.25.10.10">
    <property type="entry name" value="Leucine-rich Repeat Variant"/>
    <property type="match status" value="1"/>
</dbReference>